<feature type="transmembrane region" description="Helical" evidence="2">
    <location>
        <begin position="109"/>
        <end position="126"/>
    </location>
</feature>
<sequence>MVLVLIGSIGVQISSALAYGLFDTVGAIGTSSARMTIAAVLVLLIFRPRLRGRSRGEWAGIVLYGVAMAASNILLYLAIDRIPLGIATTLDFLGPCVVALALSRRLREGLLALLAFAGVVLIAGLGGPVDALGLVFGAGAGAAFALYTVLAAHIGKSEGGMQSMALSVAVAAILTLPFAAPAMPRMEPAHWLPLVLSALLGTALAFTVDTLAGRFASARVIGVLFAFDPMIGTLVGALWLGQSLTLPALAGIVLVVVAGAGIVWSAGRRRAGDSEAAGSADPAREEADVASGESVAAVTSAVASPVESLEIERKYEVEDGAALPAAEDFAALGLRLAEPEHHRLEARYFDTPDGALAAQRVAVRMRAGGKDEGWHLKEKGAEGARELLWPPAEEMPQGLRAELERRIGADGARRLDVIGRLRTERTTVRVTAVDGVEVIELADDRVDATNELTGRRQQWREWEAELIPGADEGLLDRIEPLLIAAGAARVRGTSKIQRTMS</sequence>
<proteinExistence type="inferred from homology"/>
<feature type="transmembrane region" description="Helical" evidence="2">
    <location>
        <begin position="220"/>
        <end position="240"/>
    </location>
</feature>
<feature type="transmembrane region" description="Helical" evidence="2">
    <location>
        <begin position="246"/>
        <end position="266"/>
    </location>
</feature>
<reference evidence="4" key="1">
    <citation type="submission" date="2021-06" db="EMBL/GenBank/DDBJ databases">
        <authorList>
            <person name="Criscuolo A."/>
        </authorList>
    </citation>
    <scope>NUCLEOTIDE SEQUENCE</scope>
    <source>
        <strain evidence="4">CIP111803</strain>
    </source>
</reference>
<feature type="transmembrane region" description="Helical" evidence="2">
    <location>
        <begin position="189"/>
        <end position="208"/>
    </location>
</feature>
<keyword evidence="2" id="KW-0812">Transmembrane</keyword>
<dbReference type="PANTHER" id="PTHR22911:SF37">
    <property type="entry name" value="THREONINE_HOMOSERINE EXPORTER RHTA"/>
    <property type="match status" value="1"/>
</dbReference>
<feature type="transmembrane region" description="Helical" evidence="2">
    <location>
        <begin position="28"/>
        <end position="46"/>
    </location>
</feature>
<evidence type="ECO:0000256" key="2">
    <source>
        <dbReference type="SAM" id="Phobius"/>
    </source>
</evidence>
<accession>A0A916NHX0</accession>
<dbReference type="CDD" id="cd07374">
    <property type="entry name" value="CYTH-like_Pase"/>
    <property type="match status" value="1"/>
</dbReference>
<name>A0A916NHX0_9MICO</name>
<dbReference type="EMBL" id="CAJVAP010000025">
    <property type="protein sequence ID" value="CAG7616950.1"/>
    <property type="molecule type" value="Genomic_DNA"/>
</dbReference>
<dbReference type="InterPro" id="IPR000620">
    <property type="entry name" value="EamA_dom"/>
</dbReference>
<dbReference type="Pfam" id="PF00892">
    <property type="entry name" value="EamA"/>
    <property type="match status" value="1"/>
</dbReference>
<evidence type="ECO:0000259" key="3">
    <source>
        <dbReference type="PROSITE" id="PS51707"/>
    </source>
</evidence>
<comment type="similarity">
    <text evidence="1">Belongs to the EamA transporter family.</text>
</comment>
<evidence type="ECO:0000256" key="1">
    <source>
        <dbReference type="ARBA" id="ARBA00007362"/>
    </source>
</evidence>
<feature type="transmembrane region" description="Helical" evidence="2">
    <location>
        <begin position="132"/>
        <end position="152"/>
    </location>
</feature>
<evidence type="ECO:0000313" key="4">
    <source>
        <dbReference type="EMBL" id="CAG7616950.1"/>
    </source>
</evidence>
<dbReference type="Pfam" id="PF01928">
    <property type="entry name" value="CYTH"/>
    <property type="match status" value="1"/>
</dbReference>
<dbReference type="AlphaFoldDB" id="A0A916NHX0"/>
<keyword evidence="2" id="KW-1133">Transmembrane helix</keyword>
<dbReference type="GO" id="GO:0005886">
    <property type="term" value="C:plasma membrane"/>
    <property type="evidence" value="ECO:0007669"/>
    <property type="project" value="TreeGrafter"/>
</dbReference>
<comment type="caution">
    <text evidence="4">The sequence shown here is derived from an EMBL/GenBank/DDBJ whole genome shotgun (WGS) entry which is preliminary data.</text>
</comment>
<dbReference type="Proteomes" id="UP000693892">
    <property type="component" value="Unassembled WGS sequence"/>
</dbReference>
<dbReference type="InterPro" id="IPR023577">
    <property type="entry name" value="CYTH_domain"/>
</dbReference>
<organism evidence="4 5">
    <name type="scientific">Leucobacter soli</name>
    <dbReference type="NCBI Taxonomy" id="2812850"/>
    <lineage>
        <taxon>Bacteria</taxon>
        <taxon>Bacillati</taxon>
        <taxon>Actinomycetota</taxon>
        <taxon>Actinomycetes</taxon>
        <taxon>Micrococcales</taxon>
        <taxon>Microbacteriaceae</taxon>
        <taxon>Leucobacter</taxon>
    </lineage>
</organism>
<dbReference type="GO" id="GO:0015565">
    <property type="term" value="F:threonine efflux transmembrane transporter activity"/>
    <property type="evidence" value="ECO:0007669"/>
    <property type="project" value="TreeGrafter"/>
</dbReference>
<protein>
    <recommendedName>
        <fullName evidence="3">CYTH domain-containing protein</fullName>
    </recommendedName>
</protein>
<dbReference type="PANTHER" id="PTHR22911">
    <property type="entry name" value="ACYL-MALONYL CONDENSING ENZYME-RELATED"/>
    <property type="match status" value="1"/>
</dbReference>
<gene>
    <name evidence="4" type="ORF">LEUCIP111803_02045</name>
</gene>
<feature type="transmembrane region" description="Helical" evidence="2">
    <location>
        <begin position="164"/>
        <end position="183"/>
    </location>
</feature>
<dbReference type="PROSITE" id="PS51707">
    <property type="entry name" value="CYTH"/>
    <property type="match status" value="1"/>
</dbReference>
<feature type="transmembrane region" description="Helical" evidence="2">
    <location>
        <begin position="84"/>
        <end position="102"/>
    </location>
</feature>
<feature type="transmembrane region" description="Helical" evidence="2">
    <location>
        <begin position="58"/>
        <end position="78"/>
    </location>
</feature>
<evidence type="ECO:0000313" key="5">
    <source>
        <dbReference type="Proteomes" id="UP000693892"/>
    </source>
</evidence>
<keyword evidence="5" id="KW-1185">Reference proteome</keyword>
<dbReference type="SMART" id="SM01118">
    <property type="entry name" value="CYTH"/>
    <property type="match status" value="1"/>
</dbReference>
<feature type="domain" description="CYTH" evidence="3">
    <location>
        <begin position="308"/>
        <end position="501"/>
    </location>
</feature>
<keyword evidence="2" id="KW-0472">Membrane</keyword>